<reference evidence="8 9" key="1">
    <citation type="submission" date="2018-01" db="EMBL/GenBank/DDBJ databases">
        <title>Genome characterization of the sugarcane-associated fungus Trichoderma ghanense CCMA-1212 and their application in lignocelulose bioconversion.</title>
        <authorList>
            <person name="Steindorff A.S."/>
            <person name="Mendes T.D."/>
            <person name="Vilela E.S.D."/>
            <person name="Rodrigues D.S."/>
            <person name="Formighieri E.F."/>
            <person name="Melo I.S."/>
            <person name="Favaro L.C.L."/>
        </authorList>
    </citation>
    <scope>NUCLEOTIDE SEQUENCE [LARGE SCALE GENOMIC DNA]</scope>
    <source>
        <strain evidence="8 9">CCMA-1212</strain>
    </source>
</reference>
<accession>A0ABY2H8C4</accession>
<feature type="compositionally biased region" description="Polar residues" evidence="5">
    <location>
        <begin position="221"/>
        <end position="239"/>
    </location>
</feature>
<gene>
    <name evidence="8" type="ORF">CCMA1212_003296</name>
</gene>
<dbReference type="InterPro" id="IPR036187">
    <property type="entry name" value="DNA_mismatch_repair_MutS_sf"/>
</dbReference>
<feature type="compositionally biased region" description="Basic and acidic residues" evidence="5">
    <location>
        <begin position="27"/>
        <end position="38"/>
    </location>
</feature>
<dbReference type="PANTHER" id="PTHR11361:SF20">
    <property type="entry name" value="MUTS PROTEIN HOMOLOG 5"/>
    <property type="match status" value="1"/>
</dbReference>
<dbReference type="InterPro" id="IPR045076">
    <property type="entry name" value="MutS"/>
</dbReference>
<dbReference type="SMART" id="SM00533">
    <property type="entry name" value="MUTSd"/>
    <property type="match status" value="1"/>
</dbReference>
<dbReference type="Gene3D" id="1.10.1420.10">
    <property type="match status" value="1"/>
</dbReference>
<dbReference type="GeneID" id="300575098"/>
<organism evidence="8 9">
    <name type="scientific">Trichoderma ghanense</name>
    <dbReference type="NCBI Taxonomy" id="65468"/>
    <lineage>
        <taxon>Eukaryota</taxon>
        <taxon>Fungi</taxon>
        <taxon>Dikarya</taxon>
        <taxon>Ascomycota</taxon>
        <taxon>Pezizomycotina</taxon>
        <taxon>Sordariomycetes</taxon>
        <taxon>Hypocreomycetidae</taxon>
        <taxon>Hypocreales</taxon>
        <taxon>Hypocreaceae</taxon>
        <taxon>Trichoderma</taxon>
    </lineage>
</organism>
<feature type="non-terminal residue" evidence="8">
    <location>
        <position position="1"/>
    </location>
</feature>
<protein>
    <submittedName>
        <fullName evidence="8">MutS-like protein</fullName>
    </submittedName>
</protein>
<evidence type="ECO:0000256" key="4">
    <source>
        <dbReference type="ARBA" id="ARBA00023125"/>
    </source>
</evidence>
<sequence length="878" mass="96875">FHHLTLPNALTRDSNPRASCQSSVTDSIDKWEAGREPVSRLPSPNPSGHRWGLLPFRDFALLTQSLMETAADAPGDRESESFDLVETIVAIDMREKRVIGCSIFSAADGMLKIANDIPMANENVTEEFLNYAQPTTILMSRRVPETILAFVEKHVERSTQGKRLPARIASHIVDRRDLISVRITDLRLRLMPSSDFSHTFACEELLSLGSNGDCSFRTASPSNSEEQCMGSNGQTLQTSGHDEPQCMKLVRCGSMINLESVASLSCAGALLTELHRRQSLASSPGNSGIFDVRTVTMFNLAYHVFISEESLLSLQIINHESHPNSQAWSIDSSSSSEKENLSIYGLLHPLASTPQGRTHLRHMFLQPTSDLDIIMDRQRTISLLLRPNNEEKSRRVGSVLRKMGNIEHTISHLHKGINSPSSHRSFNIISHRSSPSMLMASQIVDGISPLVLIRVGDLIERVVNFDQAKSQQRYSVRPGIDDELDGLKRQYDGLNSFLTEVANHVAQSLPVWARRCIRSCIFLPQLGFLTVVEQDYQQSGSSFDEECAGDGLWRKSFTDNDTAYYKNRHMTELDEQYGDIYSQISDREVEVMQRLAMDVIVHEKALLAAAAICGEFDALLALAVGAAKYGWRAPQMTTANILHIKGGRHPLQELLSPSFVPNDCYLGDDDSVSPGRTVQALVLTGPNQSGKSIYIKQVAIIVYLAHIGSFVPADDAVIGTVDKILTRISLRESVSGTGSTFAHDLKDVSHAMKYSTARSLVLIDEFGNGTTANDGAGMFTAMLDYFLSSVAQTPRILAATHFHEIFANGYLSHYTTLTLAHMDVRTDWDAVNPEDKVTYLFRLVEGYSSTSLGSQCAALSGIPEGIINRAKEIGALIS</sequence>
<keyword evidence="2" id="KW-0547">Nucleotide-binding</keyword>
<keyword evidence="9" id="KW-1185">Reference proteome</keyword>
<evidence type="ECO:0000313" key="8">
    <source>
        <dbReference type="EMBL" id="TFB03941.1"/>
    </source>
</evidence>
<dbReference type="Gene3D" id="3.40.50.300">
    <property type="entry name" value="P-loop containing nucleotide triphosphate hydrolases"/>
    <property type="match status" value="1"/>
</dbReference>
<dbReference type="InterPro" id="IPR000432">
    <property type="entry name" value="DNA_mismatch_repair_MutS_C"/>
</dbReference>
<dbReference type="RefSeq" id="XP_073560142.1">
    <property type="nucleotide sequence ID" value="XM_073700648.1"/>
</dbReference>
<comment type="similarity">
    <text evidence="1">Belongs to the DNA mismatch repair MutS family.</text>
</comment>
<evidence type="ECO:0000313" key="9">
    <source>
        <dbReference type="Proteomes" id="UP001642720"/>
    </source>
</evidence>
<evidence type="ECO:0000259" key="7">
    <source>
        <dbReference type="SMART" id="SM00534"/>
    </source>
</evidence>
<proteinExistence type="inferred from homology"/>
<evidence type="ECO:0000256" key="5">
    <source>
        <dbReference type="SAM" id="MobiDB-lite"/>
    </source>
</evidence>
<dbReference type="SUPFAM" id="SSF48334">
    <property type="entry name" value="DNA repair protein MutS, domain III"/>
    <property type="match status" value="1"/>
</dbReference>
<feature type="region of interest" description="Disordered" evidence="5">
    <location>
        <begin position="12"/>
        <end position="46"/>
    </location>
</feature>
<feature type="region of interest" description="Disordered" evidence="5">
    <location>
        <begin position="221"/>
        <end position="241"/>
    </location>
</feature>
<feature type="compositionally biased region" description="Polar residues" evidence="5">
    <location>
        <begin position="12"/>
        <end position="26"/>
    </location>
</feature>
<evidence type="ECO:0000256" key="2">
    <source>
        <dbReference type="ARBA" id="ARBA00022741"/>
    </source>
</evidence>
<feature type="domain" description="DNA mismatch repair proteins mutS family" evidence="7">
    <location>
        <begin position="678"/>
        <end position="875"/>
    </location>
</feature>
<comment type="caution">
    <text evidence="8">The sequence shown here is derived from an EMBL/GenBank/DDBJ whole genome shotgun (WGS) entry which is preliminary data.</text>
</comment>
<evidence type="ECO:0000256" key="3">
    <source>
        <dbReference type="ARBA" id="ARBA00022840"/>
    </source>
</evidence>
<keyword evidence="3" id="KW-0067">ATP-binding</keyword>
<dbReference type="EMBL" id="PPTA01000004">
    <property type="protein sequence ID" value="TFB03941.1"/>
    <property type="molecule type" value="Genomic_DNA"/>
</dbReference>
<dbReference type="Pfam" id="PF05192">
    <property type="entry name" value="MutS_III"/>
    <property type="match status" value="1"/>
</dbReference>
<dbReference type="InterPro" id="IPR007696">
    <property type="entry name" value="DNA_mismatch_repair_MutS_core"/>
</dbReference>
<dbReference type="Pfam" id="PF00488">
    <property type="entry name" value="MutS_V"/>
    <property type="match status" value="1"/>
</dbReference>
<dbReference type="Proteomes" id="UP001642720">
    <property type="component" value="Unassembled WGS sequence"/>
</dbReference>
<dbReference type="InterPro" id="IPR027417">
    <property type="entry name" value="P-loop_NTPase"/>
</dbReference>
<feature type="domain" description="DNA mismatch repair protein MutS core" evidence="6">
    <location>
        <begin position="338"/>
        <end position="655"/>
    </location>
</feature>
<evidence type="ECO:0000256" key="1">
    <source>
        <dbReference type="ARBA" id="ARBA00006271"/>
    </source>
</evidence>
<dbReference type="PANTHER" id="PTHR11361">
    <property type="entry name" value="DNA MISMATCH REPAIR PROTEIN MUTS FAMILY MEMBER"/>
    <property type="match status" value="1"/>
</dbReference>
<dbReference type="SMART" id="SM00534">
    <property type="entry name" value="MUTSac"/>
    <property type="match status" value="1"/>
</dbReference>
<dbReference type="SUPFAM" id="SSF52540">
    <property type="entry name" value="P-loop containing nucleoside triphosphate hydrolases"/>
    <property type="match status" value="1"/>
</dbReference>
<evidence type="ECO:0000259" key="6">
    <source>
        <dbReference type="SMART" id="SM00533"/>
    </source>
</evidence>
<keyword evidence="4" id="KW-0238">DNA-binding</keyword>
<name>A0ABY2H8C4_9HYPO</name>